<organism evidence="5 6">
    <name type="scientific">Bifidobacterium ramosum</name>
    <dbReference type="NCBI Taxonomy" id="1798158"/>
    <lineage>
        <taxon>Bacteria</taxon>
        <taxon>Bacillati</taxon>
        <taxon>Actinomycetota</taxon>
        <taxon>Actinomycetes</taxon>
        <taxon>Bifidobacteriales</taxon>
        <taxon>Bifidobacteriaceae</taxon>
        <taxon>Bifidobacterium</taxon>
    </lineage>
</organism>
<feature type="domain" description="Glycosyltransferase 2-like" evidence="4">
    <location>
        <begin position="23"/>
        <end position="181"/>
    </location>
</feature>
<dbReference type="PANTHER" id="PTHR43685">
    <property type="entry name" value="GLYCOSYLTRANSFERASE"/>
    <property type="match status" value="1"/>
</dbReference>
<protein>
    <submittedName>
        <fullName evidence="5">Glycosyltransferase</fullName>
    </submittedName>
</protein>
<evidence type="ECO:0000256" key="2">
    <source>
        <dbReference type="ARBA" id="ARBA00022676"/>
    </source>
</evidence>
<comment type="caution">
    <text evidence="5">The sequence shown here is derived from an EMBL/GenBank/DDBJ whole genome shotgun (WGS) entry which is preliminary data.</text>
</comment>
<gene>
    <name evidence="5" type="ORF">GFD24_07030</name>
</gene>
<accession>A0A7K3TC43</accession>
<dbReference type="Gene3D" id="3.90.550.10">
    <property type="entry name" value="Spore Coat Polysaccharide Biosynthesis Protein SpsA, Chain A"/>
    <property type="match status" value="1"/>
</dbReference>
<dbReference type="InterPro" id="IPR001173">
    <property type="entry name" value="Glyco_trans_2-like"/>
</dbReference>
<dbReference type="AlphaFoldDB" id="A0A7K3TC43"/>
<comment type="similarity">
    <text evidence="1">Belongs to the glycosyltransferase 2 family.</text>
</comment>
<dbReference type="RefSeq" id="WP_152358835.1">
    <property type="nucleotide sequence ID" value="NZ_WBSM01000010.1"/>
</dbReference>
<dbReference type="InterPro" id="IPR029044">
    <property type="entry name" value="Nucleotide-diphossugar_trans"/>
</dbReference>
<dbReference type="OrthoDB" id="7665907at2"/>
<dbReference type="SUPFAM" id="SSF53448">
    <property type="entry name" value="Nucleotide-diphospho-sugar transferases"/>
    <property type="match status" value="1"/>
</dbReference>
<dbReference type="Pfam" id="PF00535">
    <property type="entry name" value="Glycos_transf_2"/>
    <property type="match status" value="1"/>
</dbReference>
<evidence type="ECO:0000256" key="1">
    <source>
        <dbReference type="ARBA" id="ARBA00006739"/>
    </source>
</evidence>
<evidence type="ECO:0000313" key="5">
    <source>
        <dbReference type="EMBL" id="NEG71956.1"/>
    </source>
</evidence>
<evidence type="ECO:0000256" key="3">
    <source>
        <dbReference type="ARBA" id="ARBA00022679"/>
    </source>
</evidence>
<keyword evidence="3 5" id="KW-0808">Transferase</keyword>
<name>A0A7K3TC43_9BIFI</name>
<keyword evidence="2" id="KW-0328">Glycosyltransferase</keyword>
<dbReference type="GO" id="GO:0016757">
    <property type="term" value="F:glycosyltransferase activity"/>
    <property type="evidence" value="ECO:0007669"/>
    <property type="project" value="UniProtKB-KW"/>
</dbReference>
<evidence type="ECO:0000259" key="4">
    <source>
        <dbReference type="Pfam" id="PF00535"/>
    </source>
</evidence>
<dbReference type="PANTHER" id="PTHR43685:SF5">
    <property type="entry name" value="GLYCOSYLTRANSFERASE EPSE-RELATED"/>
    <property type="match status" value="1"/>
</dbReference>
<evidence type="ECO:0000313" key="6">
    <source>
        <dbReference type="Proteomes" id="UP000469943"/>
    </source>
</evidence>
<dbReference type="Proteomes" id="UP000469943">
    <property type="component" value="Unassembled WGS sequence"/>
</dbReference>
<reference evidence="5 6" key="1">
    <citation type="submission" date="2019-10" db="EMBL/GenBank/DDBJ databases">
        <title>Bifidobacterium from non-human primates.</title>
        <authorList>
            <person name="Modesto M."/>
        </authorList>
    </citation>
    <scope>NUCLEOTIDE SEQUENCE [LARGE SCALE GENOMIC DNA]</scope>
    <source>
        <strain evidence="5 6">TREM</strain>
    </source>
</reference>
<sequence>MLTGDTPREDPEGAALSRLPAYSVLMSVYIKEDPAFLEESLASMLAQTVPPEEIVVVKDGQLSSELESVLNKFTDAHPNLFTIVAYPKNQGLGYALMSGVPRCRNEIIARMDSDDYAFPTRMEEELTVMRDRNLDMVGSQIVEFVEDPSDPVATSTLPVSFSDIVAFSKKRNPFRHPSMVFKKSKALEAGNYSPDFLYFEDWDLFNRMLARGCNAENIDHPLVAMRVSADFYGRRGGPAYLPHIWKFKTAQLRRGYFTFPQFLTSTIPHVIVCLVPNGVRSFIYTHLLRKGAK</sequence>
<dbReference type="EMBL" id="WHZX01000004">
    <property type="protein sequence ID" value="NEG71956.1"/>
    <property type="molecule type" value="Genomic_DNA"/>
</dbReference>
<dbReference type="InterPro" id="IPR050834">
    <property type="entry name" value="Glycosyltransf_2"/>
</dbReference>
<proteinExistence type="inferred from homology"/>